<sequence length="160" mass="18012">MKNMERRHVNAQELIDHGPSIPLPDPATVDRDLAEHPPTEKETEAFKIRDAVRASTKTTREQVNTTHYGLPAITQEQIDAHKIQTLRRQIEESDSLEGSMDAAAALKHIEEKGEEPTERPGLLTLPTQSTETVLQQVPLKKPSPLKRITRQITDLFKRAA</sequence>
<gene>
    <name evidence="2" type="ORF">UV42_C0019G0029</name>
</gene>
<evidence type="ECO:0000313" key="2">
    <source>
        <dbReference type="EMBL" id="KKS71805.1"/>
    </source>
</evidence>
<name>A0A0G1BEJ8_9BACT</name>
<dbReference type="EMBL" id="LCEK01000019">
    <property type="protein sequence ID" value="KKS71805.1"/>
    <property type="molecule type" value="Genomic_DNA"/>
</dbReference>
<reference evidence="2 3" key="1">
    <citation type="journal article" date="2015" name="Nature">
        <title>rRNA introns, odd ribosomes, and small enigmatic genomes across a large radiation of phyla.</title>
        <authorList>
            <person name="Brown C.T."/>
            <person name="Hug L.A."/>
            <person name="Thomas B.C."/>
            <person name="Sharon I."/>
            <person name="Castelle C.J."/>
            <person name="Singh A."/>
            <person name="Wilkins M.J."/>
            <person name="Williams K.H."/>
            <person name="Banfield J.F."/>
        </authorList>
    </citation>
    <scope>NUCLEOTIDE SEQUENCE [LARGE SCALE GENOMIC DNA]</scope>
</reference>
<dbReference type="Proteomes" id="UP000033867">
    <property type="component" value="Unassembled WGS sequence"/>
</dbReference>
<dbReference type="AlphaFoldDB" id="A0A0G1BEJ8"/>
<accession>A0A0G1BEJ8</accession>
<feature type="compositionally biased region" description="Basic and acidic residues" evidence="1">
    <location>
        <begin position="28"/>
        <end position="46"/>
    </location>
</feature>
<feature type="region of interest" description="Disordered" evidence="1">
    <location>
        <begin position="1"/>
        <end position="46"/>
    </location>
</feature>
<organism evidence="2 3">
    <name type="scientific">Candidatus Magasanikbacteria bacterium GW2011_GWE2_42_7</name>
    <dbReference type="NCBI Taxonomy" id="1619052"/>
    <lineage>
        <taxon>Bacteria</taxon>
        <taxon>Candidatus Magasanikiibacteriota</taxon>
    </lineage>
</organism>
<feature type="compositionally biased region" description="Basic and acidic residues" evidence="1">
    <location>
        <begin position="1"/>
        <end position="16"/>
    </location>
</feature>
<evidence type="ECO:0000256" key="1">
    <source>
        <dbReference type="SAM" id="MobiDB-lite"/>
    </source>
</evidence>
<proteinExistence type="predicted"/>
<protein>
    <submittedName>
        <fullName evidence="2">Uncharacterized protein</fullName>
    </submittedName>
</protein>
<comment type="caution">
    <text evidence="2">The sequence shown here is derived from an EMBL/GenBank/DDBJ whole genome shotgun (WGS) entry which is preliminary data.</text>
</comment>
<evidence type="ECO:0000313" key="3">
    <source>
        <dbReference type="Proteomes" id="UP000033867"/>
    </source>
</evidence>